<dbReference type="InterPro" id="IPR020904">
    <property type="entry name" value="Sc_DH/Rdtase_CS"/>
</dbReference>
<gene>
    <name evidence="4" type="ORF">PHYEVI_LOCUS7858</name>
</gene>
<proteinExistence type="inferred from homology"/>
<dbReference type="InterPro" id="IPR002347">
    <property type="entry name" value="SDR_fam"/>
</dbReference>
<evidence type="ECO:0000256" key="3">
    <source>
        <dbReference type="SAM" id="Phobius"/>
    </source>
</evidence>
<dbReference type="InterPro" id="IPR036291">
    <property type="entry name" value="NAD(P)-bd_dom_sf"/>
</dbReference>
<reference evidence="4" key="1">
    <citation type="submission" date="2022-01" db="EMBL/GenBank/DDBJ databases">
        <authorList>
            <person name="King R."/>
        </authorList>
    </citation>
    <scope>NUCLEOTIDE SEQUENCE</scope>
</reference>
<dbReference type="SUPFAM" id="SSF51735">
    <property type="entry name" value="NAD(P)-binding Rossmann-fold domains"/>
    <property type="match status" value="1"/>
</dbReference>
<dbReference type="PANTHER" id="PTHR43157:SF31">
    <property type="entry name" value="PHOSPHATIDYLINOSITOL-GLYCAN BIOSYNTHESIS CLASS F PROTEIN"/>
    <property type="match status" value="1"/>
</dbReference>
<keyword evidence="3" id="KW-1133">Transmembrane helix</keyword>
<dbReference type="PRINTS" id="PR00080">
    <property type="entry name" value="SDRFAMILY"/>
</dbReference>
<dbReference type="CDD" id="cd05327">
    <property type="entry name" value="retinol-DH_like_SDR_c_like"/>
    <property type="match status" value="1"/>
</dbReference>
<name>A0A9N9XNW7_PHYSR</name>
<dbReference type="Proteomes" id="UP001153712">
    <property type="component" value="Chromosome 4"/>
</dbReference>
<keyword evidence="3" id="KW-0812">Transmembrane</keyword>
<dbReference type="AlphaFoldDB" id="A0A9N9XNW7"/>
<dbReference type="OrthoDB" id="191139at2759"/>
<evidence type="ECO:0000313" key="5">
    <source>
        <dbReference type="Proteomes" id="UP001153712"/>
    </source>
</evidence>
<dbReference type="PROSITE" id="PS00061">
    <property type="entry name" value="ADH_SHORT"/>
    <property type="match status" value="1"/>
</dbReference>
<comment type="similarity">
    <text evidence="2">Belongs to the short-chain dehydrogenases/reductases (SDR) family.</text>
</comment>
<dbReference type="GO" id="GO:0016491">
    <property type="term" value="F:oxidoreductase activity"/>
    <property type="evidence" value="ECO:0007669"/>
    <property type="project" value="UniProtKB-KW"/>
</dbReference>
<dbReference type="Pfam" id="PF00106">
    <property type="entry name" value="adh_short"/>
    <property type="match status" value="1"/>
</dbReference>
<evidence type="ECO:0000256" key="1">
    <source>
        <dbReference type="ARBA" id="ARBA00023002"/>
    </source>
</evidence>
<evidence type="ECO:0000256" key="2">
    <source>
        <dbReference type="RuleBase" id="RU000363"/>
    </source>
</evidence>
<sequence length="316" mass="35378">MVWYSAVFVICVILIATKLYHLLTKGWCRSKVCLVGKTVLVTGSNRGIGFETALEFAKRGARVILACRNLEYAAEAKDKIISLTQNRNIVLKEVNLSSLKSIKNLADDINKTEDRLDILVNNAGIGIIKNKTTEDGLQILMQINYFAPVFLTLNLIDLLKKTGSSRIVLVSSMLAILGDLKNKNLNEYPGSNLKAYSNSKLALILFGRKLAKLLQGSGVSVYSLHPGVIKTNIFDKISKAYRTVFDVFVLCYFKTPEEGAQTTLHASLEPDLEEYSGGFFKECERTSFYRKARDDGLVDEVWQKTMDVLKIEKKFV</sequence>
<organism evidence="4 5">
    <name type="scientific">Phyllotreta striolata</name>
    <name type="common">Striped flea beetle</name>
    <name type="synonym">Crioceris striolata</name>
    <dbReference type="NCBI Taxonomy" id="444603"/>
    <lineage>
        <taxon>Eukaryota</taxon>
        <taxon>Metazoa</taxon>
        <taxon>Ecdysozoa</taxon>
        <taxon>Arthropoda</taxon>
        <taxon>Hexapoda</taxon>
        <taxon>Insecta</taxon>
        <taxon>Pterygota</taxon>
        <taxon>Neoptera</taxon>
        <taxon>Endopterygota</taxon>
        <taxon>Coleoptera</taxon>
        <taxon>Polyphaga</taxon>
        <taxon>Cucujiformia</taxon>
        <taxon>Chrysomeloidea</taxon>
        <taxon>Chrysomelidae</taxon>
        <taxon>Galerucinae</taxon>
        <taxon>Alticini</taxon>
        <taxon>Phyllotreta</taxon>
    </lineage>
</organism>
<keyword evidence="5" id="KW-1185">Reference proteome</keyword>
<dbReference type="PANTHER" id="PTHR43157">
    <property type="entry name" value="PHOSPHATIDYLINOSITOL-GLYCAN BIOSYNTHESIS CLASS F PROTEIN-RELATED"/>
    <property type="match status" value="1"/>
</dbReference>
<protein>
    <submittedName>
        <fullName evidence="4">Uncharacterized protein</fullName>
    </submittedName>
</protein>
<dbReference type="Gene3D" id="3.40.50.720">
    <property type="entry name" value="NAD(P)-binding Rossmann-like Domain"/>
    <property type="match status" value="1"/>
</dbReference>
<dbReference type="EMBL" id="OU900097">
    <property type="protein sequence ID" value="CAG9861522.1"/>
    <property type="molecule type" value="Genomic_DNA"/>
</dbReference>
<keyword evidence="1" id="KW-0560">Oxidoreductase</keyword>
<feature type="transmembrane region" description="Helical" evidence="3">
    <location>
        <begin position="6"/>
        <end position="23"/>
    </location>
</feature>
<dbReference type="PRINTS" id="PR00081">
    <property type="entry name" value="GDHRDH"/>
</dbReference>
<keyword evidence="3" id="KW-0472">Membrane</keyword>
<evidence type="ECO:0000313" key="4">
    <source>
        <dbReference type="EMBL" id="CAG9861522.1"/>
    </source>
</evidence>
<accession>A0A9N9XNW7</accession>